<protein>
    <submittedName>
        <fullName evidence="3">Uncharacterized serine-rich protein C215.13-like</fullName>
    </submittedName>
</protein>
<feature type="compositionally biased region" description="Basic and acidic residues" evidence="1">
    <location>
        <begin position="57"/>
        <end position="67"/>
    </location>
</feature>
<feature type="compositionally biased region" description="Low complexity" evidence="1">
    <location>
        <begin position="242"/>
        <end position="258"/>
    </location>
</feature>
<feature type="region of interest" description="Disordered" evidence="1">
    <location>
        <begin position="299"/>
        <end position="319"/>
    </location>
</feature>
<dbReference type="Proteomes" id="UP000504631">
    <property type="component" value="Unplaced"/>
</dbReference>
<evidence type="ECO:0000313" key="2">
    <source>
        <dbReference type="Proteomes" id="UP000504631"/>
    </source>
</evidence>
<accession>A0A6J3KFC6</accession>
<feature type="compositionally biased region" description="Low complexity" evidence="1">
    <location>
        <begin position="44"/>
        <end position="53"/>
    </location>
</feature>
<organism evidence="2 3">
    <name type="scientific">Bombus vosnesenskii</name>
    <dbReference type="NCBI Taxonomy" id="207650"/>
    <lineage>
        <taxon>Eukaryota</taxon>
        <taxon>Metazoa</taxon>
        <taxon>Ecdysozoa</taxon>
        <taxon>Arthropoda</taxon>
        <taxon>Hexapoda</taxon>
        <taxon>Insecta</taxon>
        <taxon>Pterygota</taxon>
        <taxon>Neoptera</taxon>
        <taxon>Endopterygota</taxon>
        <taxon>Hymenoptera</taxon>
        <taxon>Apocrita</taxon>
        <taxon>Aculeata</taxon>
        <taxon>Apoidea</taxon>
        <taxon>Anthophila</taxon>
        <taxon>Apidae</taxon>
        <taxon>Bombus</taxon>
        <taxon>Pyrobombus</taxon>
    </lineage>
</organism>
<reference evidence="3" key="1">
    <citation type="submission" date="2025-08" db="UniProtKB">
        <authorList>
            <consortium name="RefSeq"/>
        </authorList>
    </citation>
    <scope>IDENTIFICATION</scope>
    <source>
        <tissue evidence="3">Muscle</tissue>
    </source>
</reference>
<feature type="region of interest" description="Disordered" evidence="1">
    <location>
        <begin position="234"/>
        <end position="258"/>
    </location>
</feature>
<evidence type="ECO:0000256" key="1">
    <source>
        <dbReference type="SAM" id="MobiDB-lite"/>
    </source>
</evidence>
<dbReference type="RefSeq" id="XP_033351802.1">
    <property type="nucleotide sequence ID" value="XM_033495911.1"/>
</dbReference>
<keyword evidence="2" id="KW-1185">Reference proteome</keyword>
<feature type="region of interest" description="Disordered" evidence="1">
    <location>
        <begin position="164"/>
        <end position="198"/>
    </location>
</feature>
<dbReference type="KEGG" id="bvk:117234558"/>
<sequence>MVDDDDMVDNAECDVFVEIVADRLPILVQSEEEQSRSGVTNSVQQQQQQQQQQHGTTGDRRRVHEYECGTFPQQQQQQQPDHRHKSQHQANQSNANSSVCTSYGIASTSSSSCSSSGLGHVDSVARGADAVGSPGSVYGIASSSPEPSSASNLTFSALLTTTSSTETHNRTLRTGVPTTTRGQSNVLPSTSTISHGPINARNNVGNSSVASPDSLNGILSSLNVRIKTEEYPKVRTEERRTTNATLSSASPSLSSSSTSTFNASLLSSLLSTSRISTASCRNDSDEDILSRSCIKLEYPSTDTQRPSQDHQQEEQSTVRGIKVEYPLGQSSQDVLDTGEEQELATTSPYDIIPAGNPRCLTKQTT</sequence>
<evidence type="ECO:0000313" key="3">
    <source>
        <dbReference type="RefSeq" id="XP_033351802.1"/>
    </source>
</evidence>
<name>A0A6J3KFC6_9HYME</name>
<feature type="region of interest" description="Disordered" evidence="1">
    <location>
        <begin position="30"/>
        <end position="95"/>
    </location>
</feature>
<feature type="compositionally biased region" description="Polar residues" evidence="1">
    <location>
        <begin position="176"/>
        <end position="198"/>
    </location>
</feature>
<dbReference type="AlphaFoldDB" id="A0A6J3KFC6"/>
<dbReference type="GeneID" id="117234558"/>
<proteinExistence type="predicted"/>
<gene>
    <name evidence="3" type="primary">LOC117234558</name>
</gene>